<keyword evidence="2" id="KW-0812">Transmembrane</keyword>
<evidence type="ECO:0000313" key="4">
    <source>
        <dbReference type="Proteomes" id="UP000294933"/>
    </source>
</evidence>
<dbReference type="SUPFAM" id="SSF53474">
    <property type="entry name" value="alpha/beta-Hydrolases"/>
    <property type="match status" value="1"/>
</dbReference>
<dbReference type="EMBL" id="ML170194">
    <property type="protein sequence ID" value="TDL19750.1"/>
    <property type="molecule type" value="Genomic_DNA"/>
</dbReference>
<keyword evidence="2" id="KW-1133">Transmembrane helix</keyword>
<accession>A0A4Y7PYY9</accession>
<evidence type="ECO:0000313" key="3">
    <source>
        <dbReference type="EMBL" id="TDL19750.1"/>
    </source>
</evidence>
<protein>
    <submittedName>
        <fullName evidence="3">Alpha/beta-hydrolase</fullName>
    </submittedName>
</protein>
<keyword evidence="4" id="KW-1185">Reference proteome</keyword>
<sequence length="464" mass="51100">MLPHHRNLRSGLCYTFSSAFFLVIYVLLVFRTVSLTVLTSAGLYGFDVRGPSSFPKLQLHYWSNVLRILKKRIGAEVIVTGVPGTGSIESRAERMDRFLQQRARGRAINLVAHSMGGLDCRHLITHCQPEEYAPISLTTISTPHRGSPFMDWCADYIGIGKPRYDNIPSALASEANLSRTSAASTATDASKPPPQSGTQFTLASLPSSFTTLLLSLIDSPAYSNLTTNYLQNVFNPATPNDPRVKYYSIAARSEALSVWHPLWFPKMVLDGVEDRERAQAQQRGGIGDSEKDEWGNDGLVTVRSAKWGEFLGTLDGCDHWEIRGSRGLGGDFIPVPPAGISVSRDGNVNANGSGGWSWRDWGQFVGAWKREEDRRDRAAASRRGKPDPAERRTSADSDRDDVVKASTDRFSAVFDWIVDQIPASVAGKSVVAPPSEKAGKAKPSKFDLERFYIALSRKLYDDGL</sequence>
<dbReference type="Proteomes" id="UP000294933">
    <property type="component" value="Unassembled WGS sequence"/>
</dbReference>
<keyword evidence="3" id="KW-0378">Hydrolase</keyword>
<dbReference type="AlphaFoldDB" id="A0A4Y7PYY9"/>
<organism evidence="3 4">
    <name type="scientific">Rickenella mellea</name>
    <dbReference type="NCBI Taxonomy" id="50990"/>
    <lineage>
        <taxon>Eukaryota</taxon>
        <taxon>Fungi</taxon>
        <taxon>Dikarya</taxon>
        <taxon>Basidiomycota</taxon>
        <taxon>Agaricomycotina</taxon>
        <taxon>Agaricomycetes</taxon>
        <taxon>Hymenochaetales</taxon>
        <taxon>Rickenellaceae</taxon>
        <taxon>Rickenella</taxon>
    </lineage>
</organism>
<gene>
    <name evidence="3" type="ORF">BD410DRAFT_815870</name>
</gene>
<keyword evidence="2" id="KW-0472">Membrane</keyword>
<evidence type="ECO:0000256" key="1">
    <source>
        <dbReference type="SAM" id="MobiDB-lite"/>
    </source>
</evidence>
<reference evidence="3 4" key="1">
    <citation type="submission" date="2018-06" db="EMBL/GenBank/DDBJ databases">
        <title>A transcriptomic atlas of mushroom development highlights an independent origin of complex multicellularity.</title>
        <authorList>
            <consortium name="DOE Joint Genome Institute"/>
            <person name="Krizsan K."/>
            <person name="Almasi E."/>
            <person name="Merenyi Z."/>
            <person name="Sahu N."/>
            <person name="Viragh M."/>
            <person name="Koszo T."/>
            <person name="Mondo S."/>
            <person name="Kiss B."/>
            <person name="Balint B."/>
            <person name="Kues U."/>
            <person name="Barry K."/>
            <person name="Hegedus J.C."/>
            <person name="Henrissat B."/>
            <person name="Johnson J."/>
            <person name="Lipzen A."/>
            <person name="Ohm R."/>
            <person name="Nagy I."/>
            <person name="Pangilinan J."/>
            <person name="Yan J."/>
            <person name="Xiong Y."/>
            <person name="Grigoriev I.V."/>
            <person name="Hibbett D.S."/>
            <person name="Nagy L.G."/>
        </authorList>
    </citation>
    <scope>NUCLEOTIDE SEQUENCE [LARGE SCALE GENOMIC DNA]</scope>
    <source>
        <strain evidence="3 4">SZMC22713</strain>
    </source>
</reference>
<feature type="region of interest" description="Disordered" evidence="1">
    <location>
        <begin position="372"/>
        <end position="400"/>
    </location>
</feature>
<dbReference type="InterPro" id="IPR029058">
    <property type="entry name" value="AB_hydrolase_fold"/>
</dbReference>
<name>A0A4Y7PYY9_9AGAM</name>
<feature type="transmembrane region" description="Helical" evidence="2">
    <location>
        <begin position="12"/>
        <end position="30"/>
    </location>
</feature>
<dbReference type="Gene3D" id="3.40.50.1820">
    <property type="entry name" value="alpha/beta hydrolase"/>
    <property type="match status" value="1"/>
</dbReference>
<dbReference type="PANTHER" id="PTHR11440">
    <property type="entry name" value="LECITHIN-CHOLESTEROL ACYLTRANSFERASE-RELATED"/>
    <property type="match status" value="1"/>
</dbReference>
<proteinExistence type="predicted"/>
<dbReference type="GO" id="GO:0016787">
    <property type="term" value="F:hydrolase activity"/>
    <property type="evidence" value="ECO:0007669"/>
    <property type="project" value="UniProtKB-KW"/>
</dbReference>
<dbReference type="OrthoDB" id="5592486at2759"/>
<dbReference type="STRING" id="50990.A0A4Y7PYY9"/>
<dbReference type="VEuPathDB" id="FungiDB:BD410DRAFT_815870"/>
<evidence type="ECO:0000256" key="2">
    <source>
        <dbReference type="SAM" id="Phobius"/>
    </source>
</evidence>